<dbReference type="Proteomes" id="UP001500067">
    <property type="component" value="Unassembled WGS sequence"/>
</dbReference>
<reference evidence="4" key="1">
    <citation type="journal article" date="2019" name="Int. J. Syst. Evol. Microbiol.">
        <title>The Global Catalogue of Microorganisms (GCM) 10K type strain sequencing project: providing services to taxonomists for standard genome sequencing and annotation.</title>
        <authorList>
            <consortium name="The Broad Institute Genomics Platform"/>
            <consortium name="The Broad Institute Genome Sequencing Center for Infectious Disease"/>
            <person name="Wu L."/>
            <person name="Ma J."/>
        </authorList>
    </citation>
    <scope>NUCLEOTIDE SEQUENCE [LARGE SCALE GENOMIC DNA]</scope>
    <source>
        <strain evidence="4">JCM 32105</strain>
    </source>
</reference>
<feature type="compositionally biased region" description="Polar residues" evidence="1">
    <location>
        <begin position="324"/>
        <end position="333"/>
    </location>
</feature>
<evidence type="ECO:0000313" key="3">
    <source>
        <dbReference type="EMBL" id="GAA4468674.1"/>
    </source>
</evidence>
<keyword evidence="2" id="KW-0812">Transmembrane</keyword>
<keyword evidence="4" id="KW-1185">Reference proteome</keyword>
<sequence>MENNMKNFDDLFREGLADHAEVPPRRVWESLEKRLDTTGAGAKPTGTGWYWYAGIASVALVVGSIALNMGGKSENTAPATPVATAAVTDNKVTPAQEAAATDMAATENGQKKAVTFRPKATGNGGAAQEDNSATQVSPYGNAPAVGTKLHSYDDFDERAVASAQKHVPAGADDAGNADYKVNKIRKHRLVAAEMVPVGAPAVAAHTPAETVKNTKQPEKAVVARSNPRPATPGGPAQHKPVAGAHGTTKPPVHLAPTEQTQPTAKDATADNSNVAPVQPPVAEDAATTPVGTRPAPVATPTAQRPAAPGSMVAAAKPKPAAGMVTQSKPSTGGSEPARATDSAAQDAGTQEATSNSSSGKKKGFWGIFNRPKKENAK</sequence>
<accession>A0ABP8NNW1</accession>
<keyword evidence="2" id="KW-0472">Membrane</keyword>
<name>A0ABP8NNW1_9BACT</name>
<feature type="transmembrane region" description="Helical" evidence="2">
    <location>
        <begin position="49"/>
        <end position="67"/>
    </location>
</feature>
<evidence type="ECO:0000313" key="4">
    <source>
        <dbReference type="Proteomes" id="UP001500067"/>
    </source>
</evidence>
<feature type="compositionally biased region" description="Polar residues" evidence="1">
    <location>
        <begin position="129"/>
        <end position="138"/>
    </location>
</feature>
<feature type="region of interest" description="Disordered" evidence="1">
    <location>
        <begin position="206"/>
        <end position="377"/>
    </location>
</feature>
<organism evidence="3 4">
    <name type="scientific">Nemorincola caseinilytica</name>
    <dbReference type="NCBI Taxonomy" id="2054315"/>
    <lineage>
        <taxon>Bacteria</taxon>
        <taxon>Pseudomonadati</taxon>
        <taxon>Bacteroidota</taxon>
        <taxon>Chitinophagia</taxon>
        <taxon>Chitinophagales</taxon>
        <taxon>Chitinophagaceae</taxon>
        <taxon>Nemorincola</taxon>
    </lineage>
</organism>
<evidence type="ECO:0000256" key="2">
    <source>
        <dbReference type="SAM" id="Phobius"/>
    </source>
</evidence>
<gene>
    <name evidence="3" type="ORF">GCM10023093_26760</name>
</gene>
<feature type="compositionally biased region" description="Polar residues" evidence="1">
    <location>
        <begin position="257"/>
        <end position="275"/>
    </location>
</feature>
<feature type="compositionally biased region" description="Polar residues" evidence="1">
    <location>
        <begin position="347"/>
        <end position="358"/>
    </location>
</feature>
<dbReference type="EMBL" id="BAABFA010000019">
    <property type="protein sequence ID" value="GAA4468674.1"/>
    <property type="molecule type" value="Genomic_DNA"/>
</dbReference>
<keyword evidence="2" id="KW-1133">Transmembrane helix</keyword>
<comment type="caution">
    <text evidence="3">The sequence shown here is derived from an EMBL/GenBank/DDBJ whole genome shotgun (WGS) entry which is preliminary data.</text>
</comment>
<protein>
    <submittedName>
        <fullName evidence="3">Uncharacterized protein</fullName>
    </submittedName>
</protein>
<evidence type="ECO:0000256" key="1">
    <source>
        <dbReference type="SAM" id="MobiDB-lite"/>
    </source>
</evidence>
<feature type="region of interest" description="Disordered" evidence="1">
    <location>
        <begin position="119"/>
        <end position="140"/>
    </location>
</feature>
<proteinExistence type="predicted"/>